<comment type="caution">
    <text evidence="2">The sequence shown here is derived from an EMBL/GenBank/DDBJ whole genome shotgun (WGS) entry which is preliminary data.</text>
</comment>
<feature type="compositionally biased region" description="Gly residues" evidence="1">
    <location>
        <begin position="65"/>
        <end position="76"/>
    </location>
</feature>
<organism evidence="2 3">
    <name type="scientific">Streptomyces flavochromogenes</name>
    <dbReference type="NCBI Taxonomy" id="68199"/>
    <lineage>
        <taxon>Bacteria</taxon>
        <taxon>Bacillati</taxon>
        <taxon>Actinomycetota</taxon>
        <taxon>Actinomycetes</taxon>
        <taxon>Kitasatosporales</taxon>
        <taxon>Streptomycetaceae</taxon>
        <taxon>Streptomyces</taxon>
    </lineage>
</organism>
<evidence type="ECO:0008006" key="4">
    <source>
        <dbReference type="Google" id="ProtNLM"/>
    </source>
</evidence>
<dbReference type="Proteomes" id="UP001602370">
    <property type="component" value="Unassembled WGS sequence"/>
</dbReference>
<protein>
    <recommendedName>
        <fullName evidence="4">Collagen-like protein</fullName>
    </recommendedName>
</protein>
<reference evidence="2 3" key="1">
    <citation type="submission" date="2024-10" db="EMBL/GenBank/DDBJ databases">
        <title>The Natural Products Discovery Center: Release of the First 8490 Sequenced Strains for Exploring Actinobacteria Biosynthetic Diversity.</title>
        <authorList>
            <person name="Kalkreuter E."/>
            <person name="Kautsar S.A."/>
            <person name="Yang D."/>
            <person name="Bader C.D."/>
            <person name="Teijaro C.N."/>
            <person name="Fluegel L."/>
            <person name="Davis C.M."/>
            <person name="Simpson J.R."/>
            <person name="Lauterbach L."/>
            <person name="Steele A.D."/>
            <person name="Gui C."/>
            <person name="Meng S."/>
            <person name="Li G."/>
            <person name="Viehrig K."/>
            <person name="Ye F."/>
            <person name="Su P."/>
            <person name="Kiefer A.F."/>
            <person name="Nichols A."/>
            <person name="Cepeda A.J."/>
            <person name="Yan W."/>
            <person name="Fan B."/>
            <person name="Jiang Y."/>
            <person name="Adhikari A."/>
            <person name="Zheng C.-J."/>
            <person name="Schuster L."/>
            <person name="Cowan T.M."/>
            <person name="Smanski M.J."/>
            <person name="Chevrette M.G."/>
            <person name="De Carvalho L.P.S."/>
            <person name="Shen B."/>
        </authorList>
    </citation>
    <scope>NUCLEOTIDE SEQUENCE [LARGE SCALE GENOMIC DNA]</scope>
    <source>
        <strain evidence="2 3">NPDC012605</strain>
    </source>
</reference>
<gene>
    <name evidence="2" type="ORF">ACFY8C_28105</name>
</gene>
<evidence type="ECO:0000256" key="1">
    <source>
        <dbReference type="SAM" id="MobiDB-lite"/>
    </source>
</evidence>
<proteinExistence type="predicted"/>
<sequence>MGRFARGVVGTAGAWCWCWFAVDRCTGADSADVGRGEAEVGTGEAGVGAGAVARAGTCGPTGPTGPTGRGAGVTGLPGAGEAAWAGADVDDGADAREIGAPIGDLRDVGFAGVTGASAVAR</sequence>
<evidence type="ECO:0000313" key="3">
    <source>
        <dbReference type="Proteomes" id="UP001602370"/>
    </source>
</evidence>
<evidence type="ECO:0000313" key="2">
    <source>
        <dbReference type="EMBL" id="MFF5922166.1"/>
    </source>
</evidence>
<feature type="region of interest" description="Disordered" evidence="1">
    <location>
        <begin position="57"/>
        <end position="76"/>
    </location>
</feature>
<keyword evidence="3" id="KW-1185">Reference proteome</keyword>
<dbReference type="EMBL" id="JBIBDZ010000009">
    <property type="protein sequence ID" value="MFF5922166.1"/>
    <property type="molecule type" value="Genomic_DNA"/>
</dbReference>
<accession>A0ABW6XXD9</accession>
<name>A0ABW6XXD9_9ACTN</name>
<dbReference type="RefSeq" id="WP_388309487.1">
    <property type="nucleotide sequence ID" value="NZ_JBIBDZ010000009.1"/>
</dbReference>